<keyword evidence="1" id="KW-0472">Membrane</keyword>
<feature type="transmembrane region" description="Helical" evidence="1">
    <location>
        <begin position="469"/>
        <end position="490"/>
    </location>
</feature>
<reference evidence="2" key="1">
    <citation type="submission" date="2018-05" db="EMBL/GenBank/DDBJ databases">
        <authorList>
            <person name="Lanie J.A."/>
            <person name="Ng W.-L."/>
            <person name="Kazmierczak K.M."/>
            <person name="Andrzejewski T.M."/>
            <person name="Davidsen T.M."/>
            <person name="Wayne K.J."/>
            <person name="Tettelin H."/>
            <person name="Glass J.I."/>
            <person name="Rusch D."/>
            <person name="Podicherti R."/>
            <person name="Tsui H.-C.T."/>
            <person name="Winkler M.E."/>
        </authorList>
    </citation>
    <scope>NUCLEOTIDE SEQUENCE</scope>
</reference>
<dbReference type="InterPro" id="IPR011990">
    <property type="entry name" value="TPR-like_helical_dom_sf"/>
</dbReference>
<feature type="transmembrane region" description="Helical" evidence="1">
    <location>
        <begin position="210"/>
        <end position="233"/>
    </location>
</feature>
<gene>
    <name evidence="2" type="ORF">METZ01_LOCUS2067</name>
</gene>
<sequence length="982" mass="113195">MIHTDYIRLNRICAGIALAISFLVYLLTMADTVPYWDSGEFIATSYILGVPHPPGSPLYLIIGRVFSMIPFNPDIAFRVNLISPVVSALAVMYLYLSTVKLISNYRGKIQSRMDSIIVFGGSLVGAMTFAFTDSHWFNAVEAEVYGFSTFFTAIVVWLILHWAERADEKGNERYILIIAYMLGLATGVHLLNLLALPFIALIIYFRKFDFSYKGFLITTVITGVVYLVINAGIINGMPKLVDRIGLNMVIIFSLAIVGSMIATIIAKKFQYALALTSIVLILIGYSSYATIFIRSGQEPAINENDPSTVARAIAYMEREQYGQMFQLPRRYDGLPPKHEAVGRPTNGRDYSSRQERKYKSYRMDKQWKYFWDYQVKKMYWRYFLWQFAGRGPSTDKWVTAYGANTNEDGVDWFQFGLPLAFLFGLWGMFYHFQRDKQQAFSVFSLFLMMGLMIIFYVNQDNPQPRERDYSYVGSFFAFSMWISIAVAALGDNLHAFLKGKPAAKSFIISAMVILLVVMPGVLLKANYHTHDRSDNRLAWDYSYNILQSCEPNAILFTNGDNDTFPLWYLQEVEGVRKDITIANLSLLNTEWYIRQLRDSRRGQVGQEGQEFEQFINMTDTQVMDIASGLQPWQARNVQIPAPKSVKNPSGYIEWKVNPTFAGAALMVKDMMILKIINDAQWKYPIYFAVTVPSSNRLGLEPFLEMEGLVYRVRDYKVDPRNPINEARMWTNLMSGSGSEIWSQDLEARDWLEKEDEIWSKKYKSGYLFRNLGREDVYYFPTTNIRLLQNLRSAYMQLAAFHYMAYIDNENGDKDKAALHREKALEVMAKMQDNIPEKTIRFDSKDLYYQVGRLFGELGNKDELRRIIDNLMMRNDLTLRDRVDFGQVYISQLDSFEIGLAIFEALYADFKQIENGDLRVTQKEMEEWRKNFTQIVSSLVFTYKKLDQYSEAEAILGDWLDNNPNDPVAQKLLEDLKTEMGKG</sequence>
<feature type="transmembrane region" description="Helical" evidence="1">
    <location>
        <begin position="245"/>
        <end position="265"/>
    </location>
</feature>
<dbReference type="InterPro" id="IPR052724">
    <property type="entry name" value="GT117_domain-containing"/>
</dbReference>
<evidence type="ECO:0008006" key="3">
    <source>
        <dbReference type="Google" id="ProtNLM"/>
    </source>
</evidence>
<keyword evidence="1" id="KW-1133">Transmembrane helix</keyword>
<feature type="transmembrane region" description="Helical" evidence="1">
    <location>
        <begin position="438"/>
        <end position="457"/>
    </location>
</feature>
<evidence type="ECO:0000313" key="2">
    <source>
        <dbReference type="EMBL" id="SUZ49213.1"/>
    </source>
</evidence>
<name>A0A381N6J3_9ZZZZ</name>
<dbReference type="EMBL" id="UINC01000110">
    <property type="protein sequence ID" value="SUZ49213.1"/>
    <property type="molecule type" value="Genomic_DNA"/>
</dbReference>
<feature type="transmembrane region" description="Helical" evidence="1">
    <location>
        <begin position="271"/>
        <end position="293"/>
    </location>
</feature>
<accession>A0A381N6J3</accession>
<feature type="transmembrane region" description="Helical" evidence="1">
    <location>
        <begin position="75"/>
        <end position="96"/>
    </location>
</feature>
<feature type="transmembrane region" description="Helical" evidence="1">
    <location>
        <begin position="144"/>
        <end position="163"/>
    </location>
</feature>
<dbReference type="InterPro" id="IPR021280">
    <property type="entry name" value="TMEM260-like"/>
</dbReference>
<proteinExistence type="predicted"/>
<feature type="transmembrane region" description="Helical" evidence="1">
    <location>
        <begin position="502"/>
        <end position="523"/>
    </location>
</feature>
<dbReference type="SUPFAM" id="SSF48452">
    <property type="entry name" value="TPR-like"/>
    <property type="match status" value="1"/>
</dbReference>
<evidence type="ECO:0000256" key="1">
    <source>
        <dbReference type="SAM" id="Phobius"/>
    </source>
</evidence>
<organism evidence="2">
    <name type="scientific">marine metagenome</name>
    <dbReference type="NCBI Taxonomy" id="408172"/>
    <lineage>
        <taxon>unclassified sequences</taxon>
        <taxon>metagenomes</taxon>
        <taxon>ecological metagenomes</taxon>
    </lineage>
</organism>
<dbReference type="Pfam" id="PF11028">
    <property type="entry name" value="TMEM260-like"/>
    <property type="match status" value="1"/>
</dbReference>
<feature type="transmembrane region" description="Helical" evidence="1">
    <location>
        <begin position="175"/>
        <end position="204"/>
    </location>
</feature>
<dbReference type="PANTHER" id="PTHR16214:SF3">
    <property type="entry name" value="TRANSMEMBRANE PROTEIN 260"/>
    <property type="match status" value="1"/>
</dbReference>
<feature type="transmembrane region" description="Helical" evidence="1">
    <location>
        <begin position="12"/>
        <end position="30"/>
    </location>
</feature>
<protein>
    <recommendedName>
        <fullName evidence="3">DUF2723 domain-containing protein</fullName>
    </recommendedName>
</protein>
<dbReference type="PANTHER" id="PTHR16214">
    <property type="entry name" value="TRANSMEMBRANE PROTEIN 260"/>
    <property type="match status" value="1"/>
</dbReference>
<feature type="transmembrane region" description="Helical" evidence="1">
    <location>
        <begin position="412"/>
        <end position="432"/>
    </location>
</feature>
<feature type="transmembrane region" description="Helical" evidence="1">
    <location>
        <begin position="116"/>
        <end position="132"/>
    </location>
</feature>
<dbReference type="Gene3D" id="1.25.40.10">
    <property type="entry name" value="Tetratricopeptide repeat domain"/>
    <property type="match status" value="1"/>
</dbReference>
<dbReference type="AlphaFoldDB" id="A0A381N6J3"/>
<keyword evidence="1" id="KW-0812">Transmembrane</keyword>